<dbReference type="InterPro" id="IPR036388">
    <property type="entry name" value="WH-like_DNA-bd_sf"/>
</dbReference>
<evidence type="ECO:0000256" key="2">
    <source>
        <dbReference type="ARBA" id="ARBA00023125"/>
    </source>
</evidence>
<evidence type="ECO:0000313" key="6">
    <source>
        <dbReference type="Proteomes" id="UP001198200"/>
    </source>
</evidence>
<keyword evidence="6" id="KW-1185">Reference proteome</keyword>
<evidence type="ECO:0000256" key="3">
    <source>
        <dbReference type="ARBA" id="ARBA00023163"/>
    </source>
</evidence>
<dbReference type="AlphaFoldDB" id="A0AAE3JBW8"/>
<dbReference type="SUPFAM" id="SSF46785">
    <property type="entry name" value="Winged helix' DNA-binding domain"/>
    <property type="match status" value="1"/>
</dbReference>
<evidence type="ECO:0000313" key="5">
    <source>
        <dbReference type="EMBL" id="MCC2220287.1"/>
    </source>
</evidence>
<evidence type="ECO:0000259" key="4">
    <source>
        <dbReference type="PROSITE" id="PS50949"/>
    </source>
</evidence>
<dbReference type="InterPro" id="IPR000524">
    <property type="entry name" value="Tscrpt_reg_HTH_GntR"/>
</dbReference>
<dbReference type="GO" id="GO:0003700">
    <property type="term" value="F:DNA-binding transcription factor activity"/>
    <property type="evidence" value="ECO:0007669"/>
    <property type="project" value="InterPro"/>
</dbReference>
<keyword evidence="1" id="KW-0805">Transcription regulation</keyword>
<dbReference type="SMART" id="SM00345">
    <property type="entry name" value="HTH_GNTR"/>
    <property type="match status" value="1"/>
</dbReference>
<dbReference type="EMBL" id="JAJEQN010000002">
    <property type="protein sequence ID" value="MCC2220287.1"/>
    <property type="molecule type" value="Genomic_DNA"/>
</dbReference>
<dbReference type="RefSeq" id="WP_308730930.1">
    <property type="nucleotide sequence ID" value="NZ_JAJEQN010000002.1"/>
</dbReference>
<dbReference type="InterPro" id="IPR011711">
    <property type="entry name" value="GntR_C"/>
</dbReference>
<dbReference type="PANTHER" id="PTHR43537">
    <property type="entry name" value="TRANSCRIPTIONAL REGULATOR, GNTR FAMILY"/>
    <property type="match status" value="1"/>
</dbReference>
<reference evidence="5 6" key="1">
    <citation type="submission" date="2021-10" db="EMBL/GenBank/DDBJ databases">
        <title>Anaerobic single-cell dispensing facilitates the cultivation of human gut bacteria.</title>
        <authorList>
            <person name="Afrizal A."/>
        </authorList>
    </citation>
    <scope>NUCLEOTIDE SEQUENCE [LARGE SCALE GENOMIC DNA]</scope>
    <source>
        <strain evidence="5 6">CLA-AA-H224</strain>
    </source>
</reference>
<dbReference type="Proteomes" id="UP001198200">
    <property type="component" value="Unassembled WGS sequence"/>
</dbReference>
<accession>A0AAE3JBW8</accession>
<dbReference type="Gene3D" id="1.20.120.530">
    <property type="entry name" value="GntR ligand-binding domain-like"/>
    <property type="match status" value="1"/>
</dbReference>
<dbReference type="PANTHER" id="PTHR43537:SF24">
    <property type="entry name" value="GLUCONATE OPERON TRANSCRIPTIONAL REPRESSOR"/>
    <property type="match status" value="1"/>
</dbReference>
<keyword evidence="2" id="KW-0238">DNA-binding</keyword>
<proteinExistence type="predicted"/>
<sequence length="224" mass="26561">MTDKKNAFSKSKKKLLSEMIHDEILEMIIKNTTDEEMILNEGRLMEIFQVSKAPVREALIKLCAEGVLQNVPRYGYLVIRQQEKDKREVSRMRVLLELEALKEGYEEILQYHLPELLQQIEGINGAKQIDDVWAIWEDNCEFHLQLASYSKNRLLLRYLQETMDRQKRIYAQQAWESQKTLKATFNDNSHKRIWQELFNHNLEQALKCLEKDISQQSDEGIMQM</sequence>
<name>A0AAE3JBW8_9FIRM</name>
<organism evidence="5 6">
    <name type="scientific">Anthropogastromicrobium aceti</name>
    <dbReference type="NCBI Taxonomy" id="2981768"/>
    <lineage>
        <taxon>Bacteria</taxon>
        <taxon>Bacillati</taxon>
        <taxon>Bacillota</taxon>
        <taxon>Clostridia</taxon>
        <taxon>Lachnospirales</taxon>
        <taxon>Lachnospiraceae</taxon>
        <taxon>Anthropogastromicrobium</taxon>
    </lineage>
</organism>
<dbReference type="GO" id="GO:0003677">
    <property type="term" value="F:DNA binding"/>
    <property type="evidence" value="ECO:0007669"/>
    <property type="project" value="UniProtKB-KW"/>
</dbReference>
<dbReference type="PROSITE" id="PS50949">
    <property type="entry name" value="HTH_GNTR"/>
    <property type="match status" value="1"/>
</dbReference>
<feature type="domain" description="HTH gntR-type" evidence="4">
    <location>
        <begin position="14"/>
        <end position="81"/>
    </location>
</feature>
<dbReference type="Pfam" id="PF00392">
    <property type="entry name" value="GntR"/>
    <property type="match status" value="1"/>
</dbReference>
<dbReference type="Gene3D" id="1.10.10.10">
    <property type="entry name" value="Winged helix-like DNA-binding domain superfamily/Winged helix DNA-binding domain"/>
    <property type="match status" value="1"/>
</dbReference>
<dbReference type="InterPro" id="IPR008920">
    <property type="entry name" value="TF_FadR/GntR_C"/>
</dbReference>
<dbReference type="Pfam" id="PF07729">
    <property type="entry name" value="FCD"/>
    <property type="match status" value="1"/>
</dbReference>
<evidence type="ECO:0000256" key="1">
    <source>
        <dbReference type="ARBA" id="ARBA00023015"/>
    </source>
</evidence>
<dbReference type="SUPFAM" id="SSF48008">
    <property type="entry name" value="GntR ligand-binding domain-like"/>
    <property type="match status" value="1"/>
</dbReference>
<dbReference type="InterPro" id="IPR036390">
    <property type="entry name" value="WH_DNA-bd_sf"/>
</dbReference>
<keyword evidence="3" id="KW-0804">Transcription</keyword>
<protein>
    <submittedName>
        <fullName evidence="5">GntR family transcriptional regulator</fullName>
    </submittedName>
</protein>
<gene>
    <name evidence="5" type="ORF">LKD48_01320</name>
</gene>
<comment type="caution">
    <text evidence="5">The sequence shown here is derived from an EMBL/GenBank/DDBJ whole genome shotgun (WGS) entry which is preliminary data.</text>
</comment>